<dbReference type="InterPro" id="IPR002172">
    <property type="entry name" value="LDrepeatLR_classA_rpt"/>
</dbReference>
<dbReference type="PANTHER" id="PTHR12630:SF1">
    <property type="entry name" value="GLUCOSIDASE 2 SUBUNIT BETA"/>
    <property type="match status" value="1"/>
</dbReference>
<dbReference type="EMBL" id="LSYV01000012">
    <property type="protein sequence ID" value="KXZ51700.1"/>
    <property type="molecule type" value="Genomic_DNA"/>
</dbReference>
<dbReference type="SUPFAM" id="SSF50911">
    <property type="entry name" value="Mannose 6-phosphate receptor domain"/>
    <property type="match status" value="1"/>
</dbReference>
<dbReference type="Gene3D" id="2.70.130.10">
    <property type="entry name" value="Mannose-6-phosphate receptor binding domain"/>
    <property type="match status" value="1"/>
</dbReference>
<dbReference type="InterPro" id="IPR039794">
    <property type="entry name" value="Gtb1-like"/>
</dbReference>
<dbReference type="OrthoDB" id="28322at2759"/>
<organism evidence="8 9">
    <name type="scientific">Gonium pectorale</name>
    <name type="common">Green alga</name>
    <dbReference type="NCBI Taxonomy" id="33097"/>
    <lineage>
        <taxon>Eukaryota</taxon>
        <taxon>Viridiplantae</taxon>
        <taxon>Chlorophyta</taxon>
        <taxon>core chlorophytes</taxon>
        <taxon>Chlorophyceae</taxon>
        <taxon>CS clade</taxon>
        <taxon>Chlamydomonadales</taxon>
        <taxon>Volvocaceae</taxon>
        <taxon>Gonium</taxon>
    </lineage>
</organism>
<dbReference type="InterPro" id="IPR036055">
    <property type="entry name" value="LDL_receptor-like_sf"/>
</dbReference>
<feature type="domain" description="MRH" evidence="7">
    <location>
        <begin position="488"/>
        <end position="584"/>
    </location>
</feature>
<accession>A0A150GQS2</accession>
<evidence type="ECO:0000313" key="9">
    <source>
        <dbReference type="Proteomes" id="UP000075714"/>
    </source>
</evidence>
<proteinExistence type="predicted"/>
<evidence type="ECO:0000256" key="5">
    <source>
        <dbReference type="SAM" id="MobiDB-lite"/>
    </source>
</evidence>
<evidence type="ECO:0000256" key="4">
    <source>
        <dbReference type="ARBA" id="ARBA00023157"/>
    </source>
</evidence>
<dbReference type="InterPro" id="IPR044865">
    <property type="entry name" value="MRH_dom"/>
</dbReference>
<reference evidence="9" key="1">
    <citation type="journal article" date="2016" name="Nat. Commun.">
        <title>The Gonium pectorale genome demonstrates co-option of cell cycle regulation during the evolution of multicellularity.</title>
        <authorList>
            <person name="Hanschen E.R."/>
            <person name="Marriage T.N."/>
            <person name="Ferris P.J."/>
            <person name="Hamaji T."/>
            <person name="Toyoda A."/>
            <person name="Fujiyama A."/>
            <person name="Neme R."/>
            <person name="Noguchi H."/>
            <person name="Minakuchi Y."/>
            <person name="Suzuki M."/>
            <person name="Kawai-Toyooka H."/>
            <person name="Smith D.R."/>
            <person name="Sparks H."/>
            <person name="Anderson J."/>
            <person name="Bakaric R."/>
            <person name="Luria V."/>
            <person name="Karger A."/>
            <person name="Kirschner M.W."/>
            <person name="Durand P.M."/>
            <person name="Michod R.E."/>
            <person name="Nozaki H."/>
            <person name="Olson B.J."/>
        </authorList>
    </citation>
    <scope>NUCLEOTIDE SEQUENCE [LARGE SCALE GENOMIC DNA]</scope>
    <source>
        <strain evidence="9">NIES-2863</strain>
    </source>
</reference>
<dbReference type="InterPro" id="IPR036607">
    <property type="entry name" value="PRKCSH"/>
</dbReference>
<dbReference type="PANTHER" id="PTHR12630">
    <property type="entry name" value="N-LINKED OLIGOSACCHARIDE PROCESSING"/>
    <property type="match status" value="1"/>
</dbReference>
<dbReference type="GO" id="GO:0017177">
    <property type="term" value="C:glucosidase II complex"/>
    <property type="evidence" value="ECO:0007669"/>
    <property type="project" value="TreeGrafter"/>
</dbReference>
<protein>
    <recommendedName>
        <fullName evidence="1">Glucosidase 2 subunit beta</fullName>
    </recommendedName>
</protein>
<keyword evidence="4" id="KW-1015">Disulfide bond</keyword>
<keyword evidence="3" id="KW-0256">Endoplasmic reticulum</keyword>
<dbReference type="AlphaFoldDB" id="A0A150GQS2"/>
<evidence type="ECO:0000256" key="3">
    <source>
        <dbReference type="ARBA" id="ARBA00022824"/>
    </source>
</evidence>
<dbReference type="Pfam" id="PF12999">
    <property type="entry name" value="PRKCSH-like"/>
    <property type="match status" value="1"/>
</dbReference>
<dbReference type="Pfam" id="PF13015">
    <property type="entry name" value="PRKCSH_1"/>
    <property type="match status" value="1"/>
</dbReference>
<dbReference type="Gene3D" id="4.10.400.10">
    <property type="entry name" value="Low-density Lipoprotein Receptor"/>
    <property type="match status" value="1"/>
</dbReference>
<feature type="compositionally biased region" description="Low complexity" evidence="5">
    <location>
        <begin position="214"/>
        <end position="233"/>
    </location>
</feature>
<evidence type="ECO:0000313" key="8">
    <source>
        <dbReference type="EMBL" id="KXZ51700.1"/>
    </source>
</evidence>
<evidence type="ECO:0000256" key="6">
    <source>
        <dbReference type="SAM" id="SignalP"/>
    </source>
</evidence>
<feature type="compositionally biased region" description="Basic and acidic residues" evidence="5">
    <location>
        <begin position="273"/>
        <end position="292"/>
    </location>
</feature>
<gene>
    <name evidence="8" type="ORF">GPECTOR_11g15</name>
</gene>
<evidence type="ECO:0000256" key="1">
    <source>
        <dbReference type="ARBA" id="ARBA00022387"/>
    </source>
</evidence>
<dbReference type="Proteomes" id="UP000075714">
    <property type="component" value="Unassembled WGS sequence"/>
</dbReference>
<sequence length="613" mass="67608">MMLPLLLVAGLLSAGHGQSIRGLNPDLTPHYSGSGGTFTCISGGGKVIPFSRVNDDYCDCPDGSDEPGTSACHNGRFYCRNLGHEPRLLASAFVDDGVCDCCDGADELKGKCQNTCLQASAVHKEALKDKIAQYEQTLAKKAEFISSARAFKEDLQRKEGTIEADIAAKQQEVAGLKEEVARLEAEESARRAEEEQQRAEQAAAEQAEAERAAAEQAAAEQAQAEGGSGAAEQPELSTGTEGGEARELQEEQAQTEERESVKSEQQADEPAETEEHHYDEHVPAGDYDRGVDMSDEDFQAQQQEYQPPRPDGHAAAAGRPRGSPSEPTSEWEDFMLFYEVVKQWARTWIHLLSKVWKEGIRDAVLAHREKLQQQMAAKFQRDAEEVEAMRAAAVAALQAEMVPPARQDDAAAQPEAAATVPLRKPPRQRARSSDTATDSSTPLGTVRNRLYDAERALEQLQKDKQDIQTFLHIYTDFGPGDVFLSLANKCFTSYQTRWNYEVCPFKQAVQREGYSNSVTVGRWYGFSTDHKIMYFTGGDECAGVGPRTMTVHMECGHENKLSDGEEPATCQYSTKFATPALCGEEQLEDLRKQLHNLEAFEKEVQALIAKDEL</sequence>
<feature type="chain" id="PRO_5007562187" description="Glucosidase 2 subunit beta" evidence="6">
    <location>
        <begin position="18"/>
        <end position="613"/>
    </location>
</feature>
<feature type="region of interest" description="Disordered" evidence="5">
    <location>
        <begin position="405"/>
        <end position="444"/>
    </location>
</feature>
<dbReference type="InterPro" id="IPR028146">
    <property type="entry name" value="PRKCSH_N"/>
</dbReference>
<feature type="signal peptide" evidence="6">
    <location>
        <begin position="1"/>
        <end position="17"/>
    </location>
</feature>
<evidence type="ECO:0000256" key="2">
    <source>
        <dbReference type="ARBA" id="ARBA00022729"/>
    </source>
</evidence>
<feature type="compositionally biased region" description="Basic and acidic residues" evidence="5">
    <location>
        <begin position="243"/>
        <end position="262"/>
    </location>
</feature>
<feature type="compositionally biased region" description="Low complexity" evidence="5">
    <location>
        <begin position="405"/>
        <end position="418"/>
    </location>
</feature>
<keyword evidence="2 6" id="KW-0732">Signal</keyword>
<dbReference type="STRING" id="33097.A0A150GQS2"/>
<name>A0A150GQS2_GONPE</name>
<feature type="region of interest" description="Disordered" evidence="5">
    <location>
        <begin position="184"/>
        <end position="328"/>
    </location>
</feature>
<keyword evidence="9" id="KW-1185">Reference proteome</keyword>
<dbReference type="PROSITE" id="PS51914">
    <property type="entry name" value="MRH"/>
    <property type="match status" value="1"/>
</dbReference>
<comment type="caution">
    <text evidence="8">The sequence shown here is derived from an EMBL/GenBank/DDBJ whole genome shotgun (WGS) entry which is preliminary data.</text>
</comment>
<dbReference type="CDD" id="cd00112">
    <property type="entry name" value="LDLa"/>
    <property type="match status" value="1"/>
</dbReference>
<dbReference type="GO" id="GO:0006491">
    <property type="term" value="P:N-glycan processing"/>
    <property type="evidence" value="ECO:0007669"/>
    <property type="project" value="TreeGrafter"/>
</dbReference>
<feature type="compositionally biased region" description="Basic and acidic residues" evidence="5">
    <location>
        <begin position="184"/>
        <end position="198"/>
    </location>
</feature>
<evidence type="ECO:0000259" key="7">
    <source>
        <dbReference type="PROSITE" id="PS51914"/>
    </source>
</evidence>
<dbReference type="SUPFAM" id="SSF57424">
    <property type="entry name" value="LDL receptor-like module"/>
    <property type="match status" value="1"/>
</dbReference>
<dbReference type="InterPro" id="IPR009011">
    <property type="entry name" value="Man6P_isomerase_rcpt-bd_dom_sf"/>
</dbReference>